<comment type="subcellular location">
    <subcellularLocation>
        <location evidence="1 11">Cytoplasm</location>
    </subcellularLocation>
</comment>
<protein>
    <recommendedName>
        <fullName evidence="11">Arginine biosynthesis bifunctional protein ArgJ</fullName>
    </recommendedName>
    <domain>
        <recommendedName>
            <fullName evidence="11">Glutamate N-acetyltransferase</fullName>
            <ecNumber evidence="11">2.3.1.35</ecNumber>
        </recommendedName>
        <alternativeName>
            <fullName evidence="11">Ornithine acetyltransferase</fullName>
            <shortName evidence="11">OATase</shortName>
        </alternativeName>
        <alternativeName>
            <fullName evidence="11">Ornithine transacetylase</fullName>
        </alternativeName>
    </domain>
    <domain>
        <recommendedName>
            <fullName evidence="11">Amino-acid acetyltransferase</fullName>
            <ecNumber evidence="11">2.3.1.1</ecNumber>
        </recommendedName>
        <alternativeName>
            <fullName evidence="11">N-acetylglutamate synthase</fullName>
            <shortName evidence="11">AGSase</shortName>
        </alternativeName>
    </domain>
    <component>
        <recommendedName>
            <fullName evidence="11">Arginine biosynthesis bifunctional protein ArgJ alpha chain</fullName>
        </recommendedName>
    </component>
    <component>
        <recommendedName>
            <fullName evidence="11">Arginine biosynthesis bifunctional protein ArgJ beta chain</fullName>
        </recommendedName>
    </component>
</protein>
<comment type="function">
    <text evidence="11">Catalyzes two activities which are involved in the cyclic version of arginine biosynthesis: the synthesis of N-acetylglutamate from glutamate and acetyl-CoA as the acetyl donor, and of ornithine by transacetylation between N(2)-acetylornithine and glutamate.</text>
</comment>
<dbReference type="EMBL" id="CP042304">
    <property type="protein sequence ID" value="QDZ11726.1"/>
    <property type="molecule type" value="Genomic_DNA"/>
</dbReference>
<comment type="catalytic activity">
    <reaction evidence="11">
        <text>N(2)-acetyl-L-ornithine + L-glutamate = N-acetyl-L-glutamate + L-ornithine</text>
        <dbReference type="Rhea" id="RHEA:15349"/>
        <dbReference type="ChEBI" id="CHEBI:29985"/>
        <dbReference type="ChEBI" id="CHEBI:44337"/>
        <dbReference type="ChEBI" id="CHEBI:46911"/>
        <dbReference type="ChEBI" id="CHEBI:57805"/>
        <dbReference type="EC" id="2.3.1.35"/>
    </reaction>
</comment>
<evidence type="ECO:0000256" key="4">
    <source>
        <dbReference type="ARBA" id="ARBA00022490"/>
    </source>
</evidence>
<dbReference type="Proteomes" id="UP000315364">
    <property type="component" value="Chromosome"/>
</dbReference>
<dbReference type="OrthoDB" id="9804242at2"/>
<dbReference type="FunFam" id="3.10.20.340:FF:000003">
    <property type="entry name" value="Arginine biosynthesis bifunctional protein ArgJ"/>
    <property type="match status" value="1"/>
</dbReference>
<keyword evidence="10 11" id="KW-0012">Acyltransferase</keyword>
<feature type="active site" description="Nucleophile" evidence="11">
    <location>
        <position position="195"/>
    </location>
</feature>
<name>A0A5B8LUL3_9HYPH</name>
<feature type="binding site" evidence="11">
    <location>
        <position position="184"/>
    </location>
    <ligand>
        <name>substrate</name>
    </ligand>
</feature>
<evidence type="ECO:0000256" key="5">
    <source>
        <dbReference type="ARBA" id="ARBA00022571"/>
    </source>
</evidence>
<dbReference type="UniPathway" id="UPA00068">
    <property type="reaction ID" value="UER00106"/>
</dbReference>
<dbReference type="NCBIfam" id="TIGR00120">
    <property type="entry name" value="ArgJ"/>
    <property type="match status" value="1"/>
</dbReference>
<evidence type="ECO:0000256" key="2">
    <source>
        <dbReference type="ARBA" id="ARBA00006774"/>
    </source>
</evidence>
<dbReference type="InterPro" id="IPR002813">
    <property type="entry name" value="Arg_biosynth_ArgJ"/>
</dbReference>
<evidence type="ECO:0000256" key="6">
    <source>
        <dbReference type="ARBA" id="ARBA00022605"/>
    </source>
</evidence>
<feature type="site" description="Cleavage; by autolysis" evidence="11">
    <location>
        <begin position="194"/>
        <end position="195"/>
    </location>
</feature>
<dbReference type="GO" id="GO:0004358">
    <property type="term" value="F:L-glutamate N-acetyltransferase activity, acting on acetyl-L-ornithine as donor"/>
    <property type="evidence" value="ECO:0007669"/>
    <property type="project" value="UniProtKB-UniRule"/>
</dbReference>
<dbReference type="CDD" id="cd02152">
    <property type="entry name" value="OAT"/>
    <property type="match status" value="1"/>
</dbReference>
<dbReference type="GO" id="GO:0006592">
    <property type="term" value="P:ornithine biosynthetic process"/>
    <property type="evidence" value="ECO:0007669"/>
    <property type="project" value="TreeGrafter"/>
</dbReference>
<reference evidence="12 13" key="1">
    <citation type="submission" date="2019-07" db="EMBL/GenBank/DDBJ databases">
        <title>Full genome sequence of Devosia sp. Gsoil 520.</title>
        <authorList>
            <person name="Im W.-T."/>
        </authorList>
    </citation>
    <scope>NUCLEOTIDE SEQUENCE [LARGE SCALE GENOMIC DNA]</scope>
    <source>
        <strain evidence="12 13">Gsoil 520</strain>
    </source>
</reference>
<dbReference type="GO" id="GO:0006526">
    <property type="term" value="P:L-arginine biosynthetic process"/>
    <property type="evidence" value="ECO:0007669"/>
    <property type="project" value="UniProtKB-UniRule"/>
</dbReference>
<comment type="catalytic activity">
    <reaction evidence="11">
        <text>L-glutamate + acetyl-CoA = N-acetyl-L-glutamate + CoA + H(+)</text>
        <dbReference type="Rhea" id="RHEA:24292"/>
        <dbReference type="ChEBI" id="CHEBI:15378"/>
        <dbReference type="ChEBI" id="CHEBI:29985"/>
        <dbReference type="ChEBI" id="CHEBI:44337"/>
        <dbReference type="ChEBI" id="CHEBI:57287"/>
        <dbReference type="ChEBI" id="CHEBI:57288"/>
        <dbReference type="EC" id="2.3.1.1"/>
    </reaction>
</comment>
<accession>A0A5B8LUL3</accession>
<keyword evidence="5 11" id="KW-0055">Arginine biosynthesis</keyword>
<keyword evidence="13" id="KW-1185">Reference proteome</keyword>
<evidence type="ECO:0000256" key="9">
    <source>
        <dbReference type="ARBA" id="ARBA00023268"/>
    </source>
</evidence>
<keyword evidence="9 11" id="KW-0511">Multifunctional enzyme</keyword>
<dbReference type="PANTHER" id="PTHR23100">
    <property type="entry name" value="ARGININE BIOSYNTHESIS BIFUNCTIONAL PROTEIN ARGJ"/>
    <property type="match status" value="1"/>
</dbReference>
<feature type="chain" id="PRO_5023376474" description="Arginine biosynthesis bifunctional protein ArgJ beta chain" evidence="11">
    <location>
        <begin position="195"/>
        <end position="410"/>
    </location>
</feature>
<keyword evidence="4 11" id="KW-0963">Cytoplasm</keyword>
<keyword evidence="7 11" id="KW-0808">Transferase</keyword>
<dbReference type="Pfam" id="PF01960">
    <property type="entry name" value="ArgJ"/>
    <property type="match status" value="1"/>
</dbReference>
<organism evidence="12 13">
    <name type="scientific">Devosia ginsengisoli</name>
    <dbReference type="NCBI Taxonomy" id="400770"/>
    <lineage>
        <taxon>Bacteria</taxon>
        <taxon>Pseudomonadati</taxon>
        <taxon>Pseudomonadota</taxon>
        <taxon>Alphaproteobacteria</taxon>
        <taxon>Hyphomicrobiales</taxon>
        <taxon>Devosiaceae</taxon>
        <taxon>Devosia</taxon>
    </lineage>
</organism>
<dbReference type="EC" id="2.3.1.35" evidence="11"/>
<comment type="pathway">
    <text evidence="11">Amino-acid biosynthesis; L-arginine biosynthesis; L-ornithine and N-acetyl-L-glutamate from L-glutamate and N(2)-acetyl-L-ornithine (cyclic): step 1/1.</text>
</comment>
<feature type="binding site" evidence="11">
    <location>
        <position position="282"/>
    </location>
    <ligand>
        <name>substrate</name>
    </ligand>
</feature>
<dbReference type="NCBIfam" id="NF003802">
    <property type="entry name" value="PRK05388.1"/>
    <property type="match status" value="1"/>
</dbReference>
<dbReference type="GO" id="GO:0004042">
    <property type="term" value="F:L-glutamate N-acetyltransferase activity"/>
    <property type="evidence" value="ECO:0007669"/>
    <property type="project" value="UniProtKB-UniRule"/>
</dbReference>
<keyword evidence="6 11" id="KW-0028">Amino-acid biosynthesis</keyword>
<dbReference type="RefSeq" id="WP_146290544.1">
    <property type="nucleotide sequence ID" value="NZ_CP042304.1"/>
</dbReference>
<dbReference type="FunFam" id="3.60.70.12:FF:000001">
    <property type="entry name" value="Arginine biosynthesis bifunctional protein ArgJ, chloroplastic"/>
    <property type="match status" value="1"/>
</dbReference>
<evidence type="ECO:0000313" key="12">
    <source>
        <dbReference type="EMBL" id="QDZ11726.1"/>
    </source>
</evidence>
<keyword evidence="8 11" id="KW-0068">Autocatalytic cleavage</keyword>
<dbReference type="Gene3D" id="3.60.70.12">
    <property type="entry name" value="L-amino peptidase D-ALA esterase/amidase"/>
    <property type="match status" value="1"/>
</dbReference>
<dbReference type="GO" id="GO:0005737">
    <property type="term" value="C:cytoplasm"/>
    <property type="evidence" value="ECO:0007669"/>
    <property type="project" value="UniProtKB-SubCell"/>
</dbReference>
<dbReference type="HAMAP" id="MF_01106">
    <property type="entry name" value="ArgJ"/>
    <property type="match status" value="1"/>
</dbReference>
<feature type="binding site" evidence="11">
    <location>
        <position position="405"/>
    </location>
    <ligand>
        <name>substrate</name>
    </ligand>
</feature>
<dbReference type="AlphaFoldDB" id="A0A5B8LUL3"/>
<evidence type="ECO:0000256" key="1">
    <source>
        <dbReference type="ARBA" id="ARBA00004496"/>
    </source>
</evidence>
<gene>
    <name evidence="11 12" type="primary">argJ</name>
    <name evidence="12" type="ORF">FPZ08_13805</name>
</gene>
<comment type="subunit">
    <text evidence="3 11">Heterotetramer of two alpha and two beta chains.</text>
</comment>
<evidence type="ECO:0000256" key="7">
    <source>
        <dbReference type="ARBA" id="ARBA00022679"/>
    </source>
</evidence>
<comment type="pathway">
    <text evidence="11">Amino-acid biosynthesis; L-arginine biosynthesis; N(2)-acetyl-L-ornithine from L-glutamate: step 1/4.</text>
</comment>
<evidence type="ECO:0000256" key="10">
    <source>
        <dbReference type="ARBA" id="ARBA00023315"/>
    </source>
</evidence>
<evidence type="ECO:0000256" key="8">
    <source>
        <dbReference type="ARBA" id="ARBA00022813"/>
    </source>
</evidence>
<feature type="site" description="Involved in the stabilization of negative charge on the oxyanion by the formation of the oxyanion hole" evidence="11">
    <location>
        <position position="121"/>
    </location>
</feature>
<dbReference type="PANTHER" id="PTHR23100:SF0">
    <property type="entry name" value="ARGININE BIOSYNTHESIS BIFUNCTIONAL PROTEIN ARGJ, MITOCHONDRIAL"/>
    <property type="match status" value="1"/>
</dbReference>
<dbReference type="KEGG" id="dea:FPZ08_13805"/>
<evidence type="ECO:0000313" key="13">
    <source>
        <dbReference type="Proteomes" id="UP000315364"/>
    </source>
</evidence>
<proteinExistence type="inferred from homology"/>
<dbReference type="EC" id="2.3.1.1" evidence="11"/>
<dbReference type="InterPro" id="IPR042195">
    <property type="entry name" value="ArgJ_beta_C"/>
</dbReference>
<dbReference type="SUPFAM" id="SSF56266">
    <property type="entry name" value="DmpA/ArgJ-like"/>
    <property type="match status" value="1"/>
</dbReference>
<evidence type="ECO:0000256" key="11">
    <source>
        <dbReference type="HAMAP-Rule" id="MF_01106"/>
    </source>
</evidence>
<feature type="binding site" evidence="11">
    <location>
        <position position="158"/>
    </location>
    <ligand>
        <name>substrate</name>
    </ligand>
</feature>
<feature type="binding site" evidence="11">
    <location>
        <position position="195"/>
    </location>
    <ligand>
        <name>substrate</name>
    </ligand>
</feature>
<dbReference type="Gene3D" id="3.10.20.340">
    <property type="entry name" value="ArgJ beta chain, C-terminal domain"/>
    <property type="match status" value="1"/>
</dbReference>
<dbReference type="InterPro" id="IPR016117">
    <property type="entry name" value="ArgJ-like_dom_sf"/>
</dbReference>
<comment type="similarity">
    <text evidence="2 11">Belongs to the ArgJ family.</text>
</comment>
<feature type="site" description="Involved in the stabilization of negative charge on the oxyanion by the formation of the oxyanion hole" evidence="11">
    <location>
        <position position="122"/>
    </location>
</feature>
<sequence length="410" mass="42597">MAHPVSPLAPKSYPDLPAIAGVRFATAEAGIKYKGRTDVLLMAFDEGTTAAGVLTRSKCSSAAVDWCKANLPGGAARGLVVNSGNANAFTGTKGKKSVELTADYAAKALGCKPSEVFLASTGVIGEPLDASKFAGVLDTMATRMGDAPWMDPAKAIMTTDTFPKLSGAVLDIDGVEVRINGIAKGSGMIAPDMATMLSFVVTDMPVAAPVLQALLAKHVQTSFNAITVDSDTSTSDTLLAFATGKANVEPIASLDDPRAEVFGEALRDVLFDLAIQVVRDGEGATKQVSIHVEGATSDASAFRIAKAIADSPLVKTAIAGEDANWGRVVMAVGKAGEPADRDKLAIRFGDLLVARDGERAPIYDEAATSSYMKGEDLELTVSLGLGDGRATVYTCDLTHGYITINGDYRS</sequence>
<feature type="chain" id="PRO_5023376475" description="Arginine biosynthesis bifunctional protein ArgJ alpha chain" evidence="11">
    <location>
        <begin position="1"/>
        <end position="194"/>
    </location>
</feature>
<evidence type="ECO:0000256" key="3">
    <source>
        <dbReference type="ARBA" id="ARBA00011475"/>
    </source>
</evidence>
<feature type="binding site" evidence="11">
    <location>
        <position position="410"/>
    </location>
    <ligand>
        <name>substrate</name>
    </ligand>
</feature>